<dbReference type="AlphaFoldDB" id="A0A509EKC5"/>
<accession>A0A509EKC5</accession>
<evidence type="ECO:0000313" key="3">
    <source>
        <dbReference type="Proteomes" id="UP000410984"/>
    </source>
</evidence>
<organism evidence="2 3">
    <name type="scientific">Methylobacterium symbioticum</name>
    <dbReference type="NCBI Taxonomy" id="2584084"/>
    <lineage>
        <taxon>Bacteria</taxon>
        <taxon>Pseudomonadati</taxon>
        <taxon>Pseudomonadota</taxon>
        <taxon>Alphaproteobacteria</taxon>
        <taxon>Hyphomicrobiales</taxon>
        <taxon>Methylobacteriaceae</taxon>
        <taxon>Methylobacterium</taxon>
    </lineage>
</organism>
<dbReference type="EMBL" id="CABFPH010000088">
    <property type="protein sequence ID" value="VUD73835.1"/>
    <property type="molecule type" value="Genomic_DNA"/>
</dbReference>
<evidence type="ECO:0000313" key="2">
    <source>
        <dbReference type="EMBL" id="VUD73835.1"/>
    </source>
</evidence>
<dbReference type="Proteomes" id="UP000410984">
    <property type="component" value="Unassembled WGS sequence"/>
</dbReference>
<reference evidence="2 3" key="1">
    <citation type="submission" date="2019-06" db="EMBL/GenBank/DDBJ databases">
        <authorList>
            <person name="Rodrigo-Torres L."/>
            <person name="Arahal R. D."/>
            <person name="Lucena T."/>
        </authorList>
    </citation>
    <scope>NUCLEOTIDE SEQUENCE [LARGE SCALE GENOMIC DNA]</scope>
    <source>
        <strain evidence="2 3">SB0023/3</strain>
    </source>
</reference>
<feature type="region of interest" description="Disordered" evidence="1">
    <location>
        <begin position="1"/>
        <end position="25"/>
    </location>
</feature>
<evidence type="ECO:0000256" key="1">
    <source>
        <dbReference type="SAM" id="MobiDB-lite"/>
    </source>
</evidence>
<name>A0A509EKC5_9HYPH</name>
<keyword evidence="3" id="KW-1185">Reference proteome</keyword>
<proteinExistence type="predicted"/>
<gene>
    <name evidence="2" type="ORF">MET9862_04455</name>
</gene>
<sequence>MRALRRVPALSDAPDPVRRGAPMAEAGPATLSADRAALLAELDLYLAEGDRLIRQAEILRGAMERAGAPEGHRLLATQVLLALDRLQLGMRRQRAALETVAEPVPAAAGRRPWQIWFGPAARGSL</sequence>
<protein>
    <submittedName>
        <fullName evidence="2">Uncharacterized protein</fullName>
    </submittedName>
</protein>